<gene>
    <name evidence="10" type="ORF">JFL75_07885</name>
</gene>
<keyword evidence="5" id="KW-0808">Transferase</keyword>
<feature type="transmembrane region" description="Helical" evidence="7">
    <location>
        <begin position="302"/>
        <end position="323"/>
    </location>
</feature>
<dbReference type="PROSITE" id="PS50885">
    <property type="entry name" value="HAMP"/>
    <property type="match status" value="1"/>
</dbReference>
<evidence type="ECO:0000256" key="1">
    <source>
        <dbReference type="ARBA" id="ARBA00000085"/>
    </source>
</evidence>
<keyword evidence="11" id="KW-1185">Reference proteome</keyword>
<dbReference type="Pfam" id="PF02518">
    <property type="entry name" value="HATPase_c"/>
    <property type="match status" value="1"/>
</dbReference>
<keyword evidence="7" id="KW-0472">Membrane</keyword>
<dbReference type="PRINTS" id="PR00344">
    <property type="entry name" value="BCTRLSENSOR"/>
</dbReference>
<dbReference type="SMART" id="SM00304">
    <property type="entry name" value="HAMP"/>
    <property type="match status" value="1"/>
</dbReference>
<keyword evidence="6 10" id="KW-0418">Kinase</keyword>
<feature type="domain" description="HAMP" evidence="9">
    <location>
        <begin position="323"/>
        <end position="375"/>
    </location>
</feature>
<dbReference type="PROSITE" id="PS50109">
    <property type="entry name" value="HIS_KIN"/>
    <property type="match status" value="1"/>
</dbReference>
<evidence type="ECO:0000313" key="11">
    <source>
        <dbReference type="Proteomes" id="UP000595917"/>
    </source>
</evidence>
<dbReference type="InterPro" id="IPR010559">
    <property type="entry name" value="Sig_transdc_His_kin_internal"/>
</dbReference>
<proteinExistence type="predicted"/>
<keyword evidence="4" id="KW-0597">Phosphoprotein</keyword>
<dbReference type="RefSeq" id="WP_215628130.1">
    <property type="nucleotide sequence ID" value="NZ_CP067089.2"/>
</dbReference>
<dbReference type="AlphaFoldDB" id="A0A7T7XQW5"/>
<dbReference type="InterPro" id="IPR036890">
    <property type="entry name" value="HATPase_C_sf"/>
</dbReference>
<dbReference type="Pfam" id="PF06580">
    <property type="entry name" value="His_kinase"/>
    <property type="match status" value="1"/>
</dbReference>
<keyword evidence="7" id="KW-1133">Transmembrane helix</keyword>
<protein>
    <recommendedName>
        <fullName evidence="3">histidine kinase</fullName>
        <ecNumber evidence="3">2.7.13.3</ecNumber>
    </recommendedName>
</protein>
<dbReference type="PANTHER" id="PTHR34220">
    <property type="entry name" value="SENSOR HISTIDINE KINASE YPDA"/>
    <property type="match status" value="1"/>
</dbReference>
<evidence type="ECO:0000256" key="4">
    <source>
        <dbReference type="ARBA" id="ARBA00022553"/>
    </source>
</evidence>
<dbReference type="InterPro" id="IPR005467">
    <property type="entry name" value="His_kinase_dom"/>
</dbReference>
<keyword evidence="7" id="KW-0812">Transmembrane</keyword>
<dbReference type="GO" id="GO:0000155">
    <property type="term" value="F:phosphorelay sensor kinase activity"/>
    <property type="evidence" value="ECO:0007669"/>
    <property type="project" value="InterPro"/>
</dbReference>
<evidence type="ECO:0000313" key="10">
    <source>
        <dbReference type="EMBL" id="QQO10825.1"/>
    </source>
</evidence>
<dbReference type="Pfam" id="PF00672">
    <property type="entry name" value="HAMP"/>
    <property type="match status" value="1"/>
</dbReference>
<evidence type="ECO:0000256" key="6">
    <source>
        <dbReference type="ARBA" id="ARBA00022777"/>
    </source>
</evidence>
<dbReference type="InterPro" id="IPR050640">
    <property type="entry name" value="Bact_2-comp_sensor_kinase"/>
</dbReference>
<dbReference type="Gene3D" id="3.30.565.10">
    <property type="entry name" value="Histidine kinase-like ATPase, C-terminal domain"/>
    <property type="match status" value="1"/>
</dbReference>
<name>A0A7T7XQW5_9SPIR</name>
<dbReference type="CDD" id="cd06225">
    <property type="entry name" value="HAMP"/>
    <property type="match status" value="1"/>
</dbReference>
<dbReference type="InterPro" id="IPR004358">
    <property type="entry name" value="Sig_transdc_His_kin-like_C"/>
</dbReference>
<dbReference type="SUPFAM" id="SSF55874">
    <property type="entry name" value="ATPase domain of HSP90 chaperone/DNA topoisomerase II/histidine kinase"/>
    <property type="match status" value="1"/>
</dbReference>
<evidence type="ECO:0000259" key="8">
    <source>
        <dbReference type="PROSITE" id="PS50109"/>
    </source>
</evidence>
<dbReference type="KEGG" id="bhc:JFL75_07885"/>
<comment type="subcellular location">
    <subcellularLocation>
        <location evidence="2">Membrane</location>
    </subcellularLocation>
</comment>
<sequence length="593" mass="66622">MKIKMQHKMNLYFLILIILPIGLLSIMLFDYYVKILEEKINGMTKQVLAQTAGSIKIIMDNAVMASNILCVDSQFADSLFNAVNQENRWEQYTNAMYVHNQIKDIQNAVLFNYNEAKIFVIDTEGTVYSDMSIANTPGEYETIQRSPWYRKTVEKNGFIHWTSLDQSENIFQNKEAVAISQLIKGNKTSRNFGVVLILFPKSTFNRILSKEDENREDKTITVLMDSNYSVLAYQSESYEKETVMGMNYPSLINHEKAGHIVSGGALGELFVNYEEIPGTGMTLVNIINYDAMMSEVYALRNNTYLVSIIIFILMIFLAVYLSWNVTSPVKKLEKAMMRIQGSDFSARVAIGGCLEIESLGKSFNMMAGQMDTLIHQVAEETRLRQEARLEALQAQINPHFLINTLNSIRWMAAISGNENVSDMISNLGLILEGSIYNSQEEIPLREELRCLYSYIELQKMRFGNQFELVTELPDALLDCRLPRFILQPIVENSILHGIASSMSGIITITGKIDGPVVSLEVRDNGVGIPPEKIAGILSGEHERKGKLSNIGLSNVQQRIKLNYGEAYGLVITSENSGGTSVIITLPLSPEADL</sequence>
<evidence type="ECO:0000259" key="9">
    <source>
        <dbReference type="PROSITE" id="PS50885"/>
    </source>
</evidence>
<dbReference type="EC" id="2.7.13.3" evidence="3"/>
<dbReference type="GO" id="GO:0016020">
    <property type="term" value="C:membrane"/>
    <property type="evidence" value="ECO:0007669"/>
    <property type="project" value="UniProtKB-SubCell"/>
</dbReference>
<dbReference type="SMART" id="SM00387">
    <property type="entry name" value="HATPase_c"/>
    <property type="match status" value="1"/>
</dbReference>
<evidence type="ECO:0000256" key="5">
    <source>
        <dbReference type="ARBA" id="ARBA00022679"/>
    </source>
</evidence>
<dbReference type="EMBL" id="CP067089">
    <property type="protein sequence ID" value="QQO10825.1"/>
    <property type="molecule type" value="Genomic_DNA"/>
</dbReference>
<evidence type="ECO:0000256" key="3">
    <source>
        <dbReference type="ARBA" id="ARBA00012438"/>
    </source>
</evidence>
<feature type="transmembrane region" description="Helical" evidence="7">
    <location>
        <begin position="12"/>
        <end position="33"/>
    </location>
</feature>
<evidence type="ECO:0000256" key="2">
    <source>
        <dbReference type="ARBA" id="ARBA00004370"/>
    </source>
</evidence>
<dbReference type="PANTHER" id="PTHR34220:SF7">
    <property type="entry name" value="SENSOR HISTIDINE KINASE YPDA"/>
    <property type="match status" value="1"/>
</dbReference>
<feature type="domain" description="Histidine kinase" evidence="8">
    <location>
        <begin position="418"/>
        <end position="589"/>
    </location>
</feature>
<comment type="catalytic activity">
    <reaction evidence="1">
        <text>ATP + protein L-histidine = ADP + protein N-phospho-L-histidine.</text>
        <dbReference type="EC" id="2.7.13.3"/>
    </reaction>
</comment>
<dbReference type="SUPFAM" id="SSF158472">
    <property type="entry name" value="HAMP domain-like"/>
    <property type="match status" value="1"/>
</dbReference>
<dbReference type="Proteomes" id="UP000595917">
    <property type="component" value="Chromosome"/>
</dbReference>
<dbReference type="Gene3D" id="6.10.340.10">
    <property type="match status" value="1"/>
</dbReference>
<accession>A0A7T7XQW5</accession>
<reference evidence="10" key="1">
    <citation type="submission" date="2021-01" db="EMBL/GenBank/DDBJ databases">
        <title>Description of Breznakiella homolactica.</title>
        <authorList>
            <person name="Song Y."/>
            <person name="Brune A."/>
        </authorList>
    </citation>
    <scope>NUCLEOTIDE SEQUENCE</scope>
    <source>
        <strain evidence="10">RmG30</strain>
    </source>
</reference>
<organism evidence="10 11">
    <name type="scientific">Breznakiella homolactica</name>
    <dbReference type="NCBI Taxonomy" id="2798577"/>
    <lineage>
        <taxon>Bacteria</taxon>
        <taxon>Pseudomonadati</taxon>
        <taxon>Spirochaetota</taxon>
        <taxon>Spirochaetia</taxon>
        <taxon>Spirochaetales</taxon>
        <taxon>Breznakiellaceae</taxon>
        <taxon>Breznakiella</taxon>
    </lineage>
</organism>
<dbReference type="InterPro" id="IPR003660">
    <property type="entry name" value="HAMP_dom"/>
</dbReference>
<dbReference type="InterPro" id="IPR003594">
    <property type="entry name" value="HATPase_dom"/>
</dbReference>
<evidence type="ECO:0000256" key="7">
    <source>
        <dbReference type="SAM" id="Phobius"/>
    </source>
</evidence>